<comment type="similarity">
    <text evidence="1 3">Belongs to the enoyl-CoA hydratase/isomerase family.</text>
</comment>
<evidence type="ECO:0000313" key="4">
    <source>
        <dbReference type="EMBL" id="MBS3649809.1"/>
    </source>
</evidence>
<dbReference type="Gene3D" id="3.90.226.10">
    <property type="entry name" value="2-enoyl-CoA Hydratase, Chain A, domain 1"/>
    <property type="match status" value="1"/>
</dbReference>
<dbReference type="GO" id="GO:0006635">
    <property type="term" value="P:fatty acid beta-oxidation"/>
    <property type="evidence" value="ECO:0007669"/>
    <property type="project" value="TreeGrafter"/>
</dbReference>
<reference evidence="4" key="1">
    <citation type="submission" date="2021-04" db="EMBL/GenBank/DDBJ databases">
        <title>Pseudaminobacter soli sp. nov., isolated from paddy soil contaminated by heavy metals.</title>
        <authorList>
            <person name="Zhang K."/>
        </authorList>
    </citation>
    <scope>NUCLEOTIDE SEQUENCE</scope>
    <source>
        <strain evidence="4">19-2017</strain>
    </source>
</reference>
<dbReference type="GO" id="GO:0016829">
    <property type="term" value="F:lyase activity"/>
    <property type="evidence" value="ECO:0007669"/>
    <property type="project" value="UniProtKB-KW"/>
</dbReference>
<comment type="caution">
    <text evidence="4">The sequence shown here is derived from an EMBL/GenBank/DDBJ whole genome shotgun (WGS) entry which is preliminary data.</text>
</comment>
<dbReference type="InterPro" id="IPR014748">
    <property type="entry name" value="Enoyl-CoA_hydra_C"/>
</dbReference>
<dbReference type="Gene3D" id="1.10.12.10">
    <property type="entry name" value="Lyase 2-enoyl-coa Hydratase, Chain A, domain 2"/>
    <property type="match status" value="1"/>
</dbReference>
<dbReference type="PANTHER" id="PTHR11941:SF54">
    <property type="entry name" value="ENOYL-COA HYDRATASE, MITOCHONDRIAL"/>
    <property type="match status" value="1"/>
</dbReference>
<gene>
    <name evidence="4" type="ORF">KEU06_14450</name>
</gene>
<sequence>MNVGETSGISLREEGEGLFRLTMSNPGKKNALTLDMYRDFGATLKQLDGSDAVRCLVVQGANGDFCAGSDIGGFDGNRSGLELAREYADFTVAMVRTLRDFRHPTVACIEGVCVGGGLEIASVCDIRIAGNSARFGIPVNRIGITLDHAELADLMAVIGRTATLEMLLEGRIFGAEEALRIGLVTRVVDDAAVVAEADAASQRIARSAPLVNRWHKKFVRRLQQPGQLDESEIAEAYACFESEDYEIGRRSFAAKLRPNFVGR</sequence>
<protein>
    <submittedName>
        <fullName evidence="4">Enoyl-CoA hydratase/isomerase family protein</fullName>
    </submittedName>
</protein>
<keyword evidence="5" id="KW-1185">Reference proteome</keyword>
<dbReference type="PROSITE" id="PS00166">
    <property type="entry name" value="ENOYL_COA_HYDRATASE"/>
    <property type="match status" value="1"/>
</dbReference>
<dbReference type="PANTHER" id="PTHR11941">
    <property type="entry name" value="ENOYL-COA HYDRATASE-RELATED"/>
    <property type="match status" value="1"/>
</dbReference>
<name>A0A942DXA2_9HYPH</name>
<dbReference type="InterPro" id="IPR029045">
    <property type="entry name" value="ClpP/crotonase-like_dom_sf"/>
</dbReference>
<dbReference type="Proteomes" id="UP000680348">
    <property type="component" value="Unassembled WGS sequence"/>
</dbReference>
<proteinExistence type="inferred from homology"/>
<evidence type="ECO:0000256" key="3">
    <source>
        <dbReference type="RuleBase" id="RU003707"/>
    </source>
</evidence>
<evidence type="ECO:0000256" key="1">
    <source>
        <dbReference type="ARBA" id="ARBA00005254"/>
    </source>
</evidence>
<dbReference type="SUPFAM" id="SSF52096">
    <property type="entry name" value="ClpP/crotonase"/>
    <property type="match status" value="1"/>
</dbReference>
<organism evidence="4 5">
    <name type="scientific">Pseudaminobacter soli</name>
    <name type="common">ex Zhang et al. 2022</name>
    <dbReference type="NCBI Taxonomy" id="2831468"/>
    <lineage>
        <taxon>Bacteria</taxon>
        <taxon>Pseudomonadati</taxon>
        <taxon>Pseudomonadota</taxon>
        <taxon>Alphaproteobacteria</taxon>
        <taxon>Hyphomicrobiales</taxon>
        <taxon>Phyllobacteriaceae</taxon>
        <taxon>Pseudaminobacter</taxon>
    </lineage>
</organism>
<dbReference type="EMBL" id="JAGWCR010000007">
    <property type="protein sequence ID" value="MBS3649809.1"/>
    <property type="molecule type" value="Genomic_DNA"/>
</dbReference>
<accession>A0A942DXA2</accession>
<dbReference type="AlphaFoldDB" id="A0A942DXA2"/>
<dbReference type="InterPro" id="IPR001753">
    <property type="entry name" value="Enoyl-CoA_hydra/iso"/>
</dbReference>
<evidence type="ECO:0000256" key="2">
    <source>
        <dbReference type="ARBA" id="ARBA00023239"/>
    </source>
</evidence>
<dbReference type="RefSeq" id="WP_188255368.1">
    <property type="nucleotide sequence ID" value="NZ_JABVCF010000007.1"/>
</dbReference>
<dbReference type="CDD" id="cd06558">
    <property type="entry name" value="crotonase-like"/>
    <property type="match status" value="1"/>
</dbReference>
<keyword evidence="2" id="KW-0456">Lyase</keyword>
<dbReference type="InterPro" id="IPR018376">
    <property type="entry name" value="Enoyl-CoA_hyd/isom_CS"/>
</dbReference>
<dbReference type="Pfam" id="PF00378">
    <property type="entry name" value="ECH_1"/>
    <property type="match status" value="1"/>
</dbReference>
<evidence type="ECO:0000313" key="5">
    <source>
        <dbReference type="Proteomes" id="UP000680348"/>
    </source>
</evidence>